<evidence type="ECO:0000256" key="2">
    <source>
        <dbReference type="ARBA" id="ARBA00022475"/>
    </source>
</evidence>
<feature type="region of interest" description="Disordered" evidence="12">
    <location>
        <begin position="178"/>
        <end position="214"/>
    </location>
</feature>
<dbReference type="GO" id="GO:0005886">
    <property type="term" value="C:plasma membrane"/>
    <property type="evidence" value="ECO:0007669"/>
    <property type="project" value="UniProtKB-SubCell"/>
</dbReference>
<evidence type="ECO:0000313" key="13">
    <source>
        <dbReference type="EMBL" id="MBC8532180.1"/>
    </source>
</evidence>
<dbReference type="PROSITE" id="PS00855">
    <property type="entry name" value="SPASE_II"/>
    <property type="match status" value="1"/>
</dbReference>
<dbReference type="EMBL" id="JACRSR010000005">
    <property type="protein sequence ID" value="MBC8532180.1"/>
    <property type="molecule type" value="Genomic_DNA"/>
</dbReference>
<dbReference type="NCBIfam" id="TIGR00077">
    <property type="entry name" value="lspA"/>
    <property type="match status" value="1"/>
</dbReference>
<feature type="transmembrane region" description="Helical" evidence="9">
    <location>
        <begin position="23"/>
        <end position="44"/>
    </location>
</feature>
<comment type="similarity">
    <text evidence="1 9 11">Belongs to the peptidase A8 family.</text>
</comment>
<evidence type="ECO:0000256" key="8">
    <source>
        <dbReference type="ARBA" id="ARBA00023136"/>
    </source>
</evidence>
<dbReference type="AlphaFoldDB" id="A0A926D4D1"/>
<evidence type="ECO:0000256" key="6">
    <source>
        <dbReference type="ARBA" id="ARBA00022801"/>
    </source>
</evidence>
<dbReference type="GO" id="GO:0004190">
    <property type="term" value="F:aspartic-type endopeptidase activity"/>
    <property type="evidence" value="ECO:0007669"/>
    <property type="project" value="UniProtKB-UniRule"/>
</dbReference>
<dbReference type="GO" id="GO:0006508">
    <property type="term" value="P:proteolysis"/>
    <property type="evidence" value="ECO:0007669"/>
    <property type="project" value="UniProtKB-KW"/>
</dbReference>
<keyword evidence="14" id="KW-1185">Reference proteome</keyword>
<dbReference type="HAMAP" id="MF_00161">
    <property type="entry name" value="LspA"/>
    <property type="match status" value="1"/>
</dbReference>
<evidence type="ECO:0000256" key="3">
    <source>
        <dbReference type="ARBA" id="ARBA00022670"/>
    </source>
</evidence>
<feature type="transmembrane region" description="Helical" evidence="9">
    <location>
        <begin position="84"/>
        <end position="101"/>
    </location>
</feature>
<comment type="subcellular location">
    <subcellularLocation>
        <location evidence="9">Cell membrane</location>
        <topology evidence="9">Multi-pass membrane protein</topology>
    </subcellularLocation>
</comment>
<comment type="catalytic activity">
    <reaction evidence="9 10">
        <text>Release of signal peptides from bacterial membrane prolipoproteins. Hydrolyzes -Xaa-Yaa-Zaa-|-(S,diacylglyceryl)Cys-, in which Xaa is hydrophobic (preferably Leu), and Yaa (Ala or Ser) and Zaa (Gly or Ala) have small, neutral side chains.</text>
        <dbReference type="EC" id="3.4.23.36"/>
    </reaction>
</comment>
<dbReference type="Proteomes" id="UP000623172">
    <property type="component" value="Unassembled WGS sequence"/>
</dbReference>
<feature type="active site" evidence="9">
    <location>
        <position position="153"/>
    </location>
</feature>
<evidence type="ECO:0000256" key="11">
    <source>
        <dbReference type="RuleBase" id="RU004181"/>
    </source>
</evidence>
<feature type="transmembrane region" description="Helical" evidence="9">
    <location>
        <begin position="110"/>
        <end position="127"/>
    </location>
</feature>
<evidence type="ECO:0000256" key="1">
    <source>
        <dbReference type="ARBA" id="ARBA00006139"/>
    </source>
</evidence>
<gene>
    <name evidence="9 13" type="primary">lspA</name>
    <name evidence="13" type="ORF">H8696_10025</name>
</gene>
<dbReference type="PRINTS" id="PR00781">
    <property type="entry name" value="LIPOSIGPTASE"/>
</dbReference>
<dbReference type="Pfam" id="PF01252">
    <property type="entry name" value="Peptidase_A8"/>
    <property type="match status" value="1"/>
</dbReference>
<organism evidence="13 14">
    <name type="scientific">Gehongia tenuis</name>
    <dbReference type="NCBI Taxonomy" id="2763655"/>
    <lineage>
        <taxon>Bacteria</taxon>
        <taxon>Bacillati</taxon>
        <taxon>Bacillota</taxon>
        <taxon>Clostridia</taxon>
        <taxon>Christensenellales</taxon>
        <taxon>Christensenellaceae</taxon>
        <taxon>Gehongia</taxon>
    </lineage>
</organism>
<dbReference type="EC" id="3.4.23.36" evidence="9"/>
<feature type="active site" evidence="9">
    <location>
        <position position="137"/>
    </location>
</feature>
<proteinExistence type="inferred from homology"/>
<name>A0A926D4D1_9FIRM</name>
<evidence type="ECO:0000256" key="5">
    <source>
        <dbReference type="ARBA" id="ARBA00022750"/>
    </source>
</evidence>
<feature type="transmembrane region" description="Helical" evidence="9">
    <location>
        <begin position="147"/>
        <end position="171"/>
    </location>
</feature>
<evidence type="ECO:0000256" key="10">
    <source>
        <dbReference type="RuleBase" id="RU000594"/>
    </source>
</evidence>
<feature type="compositionally biased region" description="Low complexity" evidence="12">
    <location>
        <begin position="187"/>
        <end position="197"/>
    </location>
</feature>
<comment type="caution">
    <text evidence="13">The sequence shown here is derived from an EMBL/GenBank/DDBJ whole genome shotgun (WGS) entry which is preliminary data.</text>
</comment>
<evidence type="ECO:0000256" key="7">
    <source>
        <dbReference type="ARBA" id="ARBA00022989"/>
    </source>
</evidence>
<dbReference type="PANTHER" id="PTHR33695">
    <property type="entry name" value="LIPOPROTEIN SIGNAL PEPTIDASE"/>
    <property type="match status" value="1"/>
</dbReference>
<keyword evidence="7 9" id="KW-1133">Transmembrane helix</keyword>
<protein>
    <recommendedName>
        <fullName evidence="9">Lipoprotein signal peptidase</fullName>
        <ecNumber evidence="9">3.4.23.36</ecNumber>
    </recommendedName>
    <alternativeName>
        <fullName evidence="9">Prolipoprotein signal peptidase</fullName>
    </alternativeName>
    <alternativeName>
        <fullName evidence="9">Signal peptidase II</fullName>
        <shortName evidence="9">SPase II</shortName>
    </alternativeName>
</protein>
<evidence type="ECO:0000256" key="12">
    <source>
        <dbReference type="SAM" id="MobiDB-lite"/>
    </source>
</evidence>
<keyword evidence="2 9" id="KW-1003">Cell membrane</keyword>
<reference evidence="13" key="1">
    <citation type="submission" date="2020-08" db="EMBL/GenBank/DDBJ databases">
        <title>Genome public.</title>
        <authorList>
            <person name="Liu C."/>
            <person name="Sun Q."/>
        </authorList>
    </citation>
    <scope>NUCLEOTIDE SEQUENCE</scope>
    <source>
        <strain evidence="13">NSJ-53</strain>
    </source>
</reference>
<evidence type="ECO:0000256" key="4">
    <source>
        <dbReference type="ARBA" id="ARBA00022692"/>
    </source>
</evidence>
<keyword evidence="6 9" id="KW-0378">Hydrolase</keyword>
<keyword evidence="4 9" id="KW-0812">Transmembrane</keyword>
<comment type="function">
    <text evidence="9 10">This protein specifically catalyzes the removal of signal peptides from prolipoproteins.</text>
</comment>
<dbReference type="PANTHER" id="PTHR33695:SF1">
    <property type="entry name" value="LIPOPROTEIN SIGNAL PEPTIDASE"/>
    <property type="match status" value="1"/>
</dbReference>
<evidence type="ECO:0000256" key="9">
    <source>
        <dbReference type="HAMAP-Rule" id="MF_00161"/>
    </source>
</evidence>
<keyword evidence="3 9" id="KW-0645">Protease</keyword>
<dbReference type="InterPro" id="IPR001872">
    <property type="entry name" value="Peptidase_A8"/>
</dbReference>
<keyword evidence="8 9" id="KW-0472">Membrane</keyword>
<accession>A0A926D4D1</accession>
<evidence type="ECO:0000313" key="14">
    <source>
        <dbReference type="Proteomes" id="UP000623172"/>
    </source>
</evidence>
<comment type="pathway">
    <text evidence="9">Protein modification; lipoprotein biosynthesis (signal peptide cleavage).</text>
</comment>
<sequence>MTPCFFFAIINVKSLQRFFWRQTLSFLLIAALIVGLDQLTKYLAVQYLMPLPFGDLPLWKNVFHLTYTENYGAAFGLMEGARPFFLAITIIFVAVIIVYYFKNRKRTTRLFMLSLSFLVGGALGNFIDRLFQGYVVDFFYFKAINFAIFNVADMFVVIGGILLCACIIFGWDAKKPLPKDKPEEQEAAAGENGTGAESKAGEAPPVGGEEKIDS</sequence>
<keyword evidence="5 9" id="KW-0064">Aspartyl protease</keyword>